<accession>Q33794</accession>
<keyword evidence="1" id="KW-0496">Mitochondrion</keyword>
<dbReference type="EMBL" id="X00790">
    <property type="protein sequence ID" value="CAA25369.1"/>
    <property type="molecule type" value="Genomic_DNA"/>
</dbReference>
<protein>
    <submittedName>
        <fullName evidence="1">URF 1</fullName>
    </submittedName>
</protein>
<dbReference type="AlphaFoldDB" id="Q33794"/>
<sequence length="110" mass="13026">MDLKKKILTLKFFWSNEFRTKQREIRGKYDPDVGWFSYFFRSLITCILTLNQNYVVTISQILGNDLESRLANKVLQDYVFNSLSLPNKYNFIMSIGNYNSIPHNPTITKF</sequence>
<dbReference type="PIR" id="B22735">
    <property type="entry name" value="B22735"/>
</dbReference>
<proteinExistence type="predicted"/>
<name>Q33794_EMEND</name>
<organism evidence="1">
    <name type="scientific">Emericella nidulans</name>
    <name type="common">Aspergillus nidulans</name>
    <dbReference type="NCBI Taxonomy" id="162425"/>
    <lineage>
        <taxon>Eukaryota</taxon>
        <taxon>Fungi</taxon>
        <taxon>Dikarya</taxon>
        <taxon>Ascomycota</taxon>
        <taxon>Pezizomycotina</taxon>
        <taxon>Eurotiomycetes</taxon>
        <taxon>Eurotiomycetidae</taxon>
        <taxon>Eurotiales</taxon>
        <taxon>Aspergillaceae</taxon>
        <taxon>Aspergillus</taxon>
        <taxon>Aspergillus subgen. Nidulantes</taxon>
    </lineage>
</organism>
<evidence type="ECO:0000313" key="1">
    <source>
        <dbReference type="EMBL" id="CAA25369.1"/>
    </source>
</evidence>
<reference evidence="1" key="1">
    <citation type="journal article" date="1984" name="EMBO J.">
        <title>Three variant introns of the same general class in the mitochondrial gene for cytochrome oxidase subunit 1 in Aspergillus nidulans.</title>
        <authorList>
            <person name="Waring R.B."/>
            <person name="Brown T.A."/>
            <person name="Ray J.A."/>
            <person name="Scazzocchio C."/>
            <person name="Davies R.W."/>
        </authorList>
    </citation>
    <scope>NUCLEOTIDE SEQUENCE</scope>
</reference>
<geneLocation type="mitochondrion" evidence="1"/>